<dbReference type="FunFam" id="3.40.50.1970:FF:000003">
    <property type="entry name" value="Alcohol dehydrogenase, iron-containing"/>
    <property type="match status" value="1"/>
</dbReference>
<keyword evidence="3" id="KW-0560">Oxidoreductase</keyword>
<evidence type="ECO:0000259" key="5">
    <source>
        <dbReference type="Pfam" id="PF25137"/>
    </source>
</evidence>
<dbReference type="GO" id="GO:0004022">
    <property type="term" value="F:alcohol dehydrogenase (NAD+) activity"/>
    <property type="evidence" value="ECO:0007669"/>
    <property type="project" value="TreeGrafter"/>
</dbReference>
<dbReference type="Proteomes" id="UP000011864">
    <property type="component" value="Chromosome"/>
</dbReference>
<dbReference type="PATRIC" id="fig|1129794.4.peg.663"/>
<dbReference type="InterPro" id="IPR039697">
    <property type="entry name" value="Alcohol_dehydrogenase_Fe"/>
</dbReference>
<organism evidence="6 7">
    <name type="scientific">Paraglaciecola psychrophila 170</name>
    <dbReference type="NCBI Taxonomy" id="1129794"/>
    <lineage>
        <taxon>Bacteria</taxon>
        <taxon>Pseudomonadati</taxon>
        <taxon>Pseudomonadota</taxon>
        <taxon>Gammaproteobacteria</taxon>
        <taxon>Alteromonadales</taxon>
        <taxon>Alteromonadaceae</taxon>
        <taxon>Paraglaciecola</taxon>
    </lineage>
</organism>
<comment type="cofactor">
    <cofactor evidence="1">
        <name>Fe cation</name>
        <dbReference type="ChEBI" id="CHEBI:24875"/>
    </cofactor>
</comment>
<reference evidence="6 7" key="1">
    <citation type="journal article" date="2013" name="Genome Announc.">
        <title>Complete Genome Sequence of Glaciecola psychrophila Strain 170T.</title>
        <authorList>
            <person name="Yin J."/>
            <person name="Chen J."/>
            <person name="Liu G."/>
            <person name="Yu Y."/>
            <person name="Song L."/>
            <person name="Wang X."/>
            <person name="Qu X."/>
        </authorList>
    </citation>
    <scope>NUCLEOTIDE SEQUENCE [LARGE SCALE GENOMIC DNA]</scope>
    <source>
        <strain evidence="6 7">170</strain>
    </source>
</reference>
<dbReference type="FunFam" id="1.20.1090.10:FF:000001">
    <property type="entry name" value="Aldehyde-alcohol dehydrogenase"/>
    <property type="match status" value="1"/>
</dbReference>
<dbReference type="Gene3D" id="3.40.50.1970">
    <property type="match status" value="1"/>
</dbReference>
<dbReference type="CDD" id="cd08189">
    <property type="entry name" value="Fe-ADH-like"/>
    <property type="match status" value="1"/>
</dbReference>
<dbReference type="InterPro" id="IPR056798">
    <property type="entry name" value="ADH_Fe_C"/>
</dbReference>
<dbReference type="AlphaFoldDB" id="K7AMQ7"/>
<dbReference type="Gene3D" id="1.20.1090.10">
    <property type="entry name" value="Dehydroquinate synthase-like - alpha domain"/>
    <property type="match status" value="1"/>
</dbReference>
<dbReference type="STRING" id="1129794.C427_0670"/>
<accession>K7AMQ7</accession>
<dbReference type="EMBL" id="CP003837">
    <property type="protein sequence ID" value="AGH42780.1"/>
    <property type="molecule type" value="Genomic_DNA"/>
</dbReference>
<sequence>MLVKLGLLDAMQAELEKLGVTVVIYDGVKPDPTIQQIEAGISVLKDNHCEAILAVGGGSSIDAAKVIAARGKSDKSIAKMAGLFKIYFSGTLPLYAVPTAAGTGSEVTIAAVVSDPEQQRKLPLMDLKLMSIAAALDGELMAGLPAHITAATGMDALTHAVEAYISRNALKRTDMQAIEATQLIMANLATAVTNGSNIAARQAMAKASNLAGMAFTQAGVGYVHSIAHNFGALYHTPHGLANAIVMPYVLDYSKSKCANRLADLAKACNIGSADGNNEQLADAFIHHIREMQQKFDIPDKLAALQQKDISQIASAALKEARFTYAVPRYMHKATCEGLISLMLVS</sequence>
<dbReference type="PANTHER" id="PTHR11496:SF102">
    <property type="entry name" value="ALCOHOL DEHYDROGENASE 4"/>
    <property type="match status" value="1"/>
</dbReference>
<dbReference type="Pfam" id="PF00465">
    <property type="entry name" value="Fe-ADH"/>
    <property type="match status" value="1"/>
</dbReference>
<comment type="similarity">
    <text evidence="2">Belongs to the iron-containing alcohol dehydrogenase family.</text>
</comment>
<evidence type="ECO:0000313" key="7">
    <source>
        <dbReference type="Proteomes" id="UP000011864"/>
    </source>
</evidence>
<protein>
    <submittedName>
        <fullName evidence="6">Iron-containing alcohol dehydrogenase</fullName>
    </submittedName>
</protein>
<keyword evidence="7" id="KW-1185">Reference proteome</keyword>
<feature type="domain" description="Fe-containing alcohol dehydrogenase-like C-terminal" evidence="5">
    <location>
        <begin position="149"/>
        <end position="339"/>
    </location>
</feature>
<dbReference type="InterPro" id="IPR001670">
    <property type="entry name" value="ADH_Fe/GldA"/>
</dbReference>
<dbReference type="PANTHER" id="PTHR11496">
    <property type="entry name" value="ALCOHOL DEHYDROGENASE"/>
    <property type="match status" value="1"/>
</dbReference>
<name>K7AMQ7_9ALTE</name>
<dbReference type="HOGENOM" id="CLU_007207_0_0_6"/>
<dbReference type="Pfam" id="PF25137">
    <property type="entry name" value="ADH_Fe_C"/>
    <property type="match status" value="1"/>
</dbReference>
<gene>
    <name evidence="6" type="ORF">C427_0670</name>
</gene>
<dbReference type="SUPFAM" id="SSF56796">
    <property type="entry name" value="Dehydroquinate synthase-like"/>
    <property type="match status" value="1"/>
</dbReference>
<feature type="domain" description="Alcohol dehydrogenase iron-type/glycerol dehydrogenase GldA" evidence="4">
    <location>
        <begin position="3"/>
        <end position="137"/>
    </location>
</feature>
<evidence type="ECO:0000256" key="2">
    <source>
        <dbReference type="ARBA" id="ARBA00007358"/>
    </source>
</evidence>
<dbReference type="RefSeq" id="WP_007636248.1">
    <property type="nucleotide sequence ID" value="NC_020514.1"/>
</dbReference>
<evidence type="ECO:0000313" key="6">
    <source>
        <dbReference type="EMBL" id="AGH42780.1"/>
    </source>
</evidence>
<proteinExistence type="inferred from homology"/>
<evidence type="ECO:0000256" key="3">
    <source>
        <dbReference type="ARBA" id="ARBA00023002"/>
    </source>
</evidence>
<evidence type="ECO:0000256" key="1">
    <source>
        <dbReference type="ARBA" id="ARBA00001962"/>
    </source>
</evidence>
<dbReference type="KEGG" id="gps:C427_0670"/>
<dbReference type="eggNOG" id="COG1454">
    <property type="taxonomic scope" value="Bacteria"/>
</dbReference>
<dbReference type="OrthoDB" id="9815791at2"/>
<dbReference type="GO" id="GO:0046872">
    <property type="term" value="F:metal ion binding"/>
    <property type="evidence" value="ECO:0007669"/>
    <property type="project" value="InterPro"/>
</dbReference>
<evidence type="ECO:0000259" key="4">
    <source>
        <dbReference type="Pfam" id="PF00465"/>
    </source>
</evidence>